<dbReference type="PANTHER" id="PTHR43520">
    <property type="entry name" value="ATP7, ISOFORM B"/>
    <property type="match status" value="1"/>
</dbReference>
<dbReference type="CDD" id="cd00371">
    <property type="entry name" value="HMA"/>
    <property type="match status" value="1"/>
</dbReference>
<proteinExistence type="inferred from homology"/>
<keyword evidence="17" id="KW-0186">Copper</keyword>
<dbReference type="NCBIfam" id="TIGR01494">
    <property type="entry name" value="ATPase_P-type"/>
    <property type="match status" value="1"/>
</dbReference>
<reference evidence="25 26" key="2">
    <citation type="journal article" date="2018" name="Int. J. Syst. Evol. Microbiol.">
        <title>Marinobacterium aestuarii sp. nov., a benzene-degrading marine bacterium isolated from estuary sediment.</title>
        <authorList>
            <person name="Bae S.S."/>
            <person name="Jung J."/>
            <person name="Chung D."/>
            <person name="Baek K."/>
        </authorList>
    </citation>
    <scope>NUCLEOTIDE SEQUENCE [LARGE SCALE GENOMIC DNA]</scope>
    <source>
        <strain evidence="25 26">ST58-10</strain>
    </source>
</reference>
<evidence type="ECO:0000256" key="23">
    <source>
        <dbReference type="RuleBase" id="RU362081"/>
    </source>
</evidence>
<dbReference type="OrthoDB" id="9814270at2"/>
<keyword evidence="10" id="KW-0677">Repeat</keyword>
<dbReference type="InterPro" id="IPR027256">
    <property type="entry name" value="P-typ_ATPase_IB"/>
</dbReference>
<evidence type="ECO:0000256" key="3">
    <source>
        <dbReference type="ARBA" id="ARBA00012517"/>
    </source>
</evidence>
<evidence type="ECO:0000256" key="9">
    <source>
        <dbReference type="ARBA" id="ARBA00022723"/>
    </source>
</evidence>
<feature type="transmembrane region" description="Helical" evidence="23">
    <location>
        <begin position="88"/>
        <end position="111"/>
    </location>
</feature>
<evidence type="ECO:0000256" key="1">
    <source>
        <dbReference type="ARBA" id="ARBA00004651"/>
    </source>
</evidence>
<dbReference type="STRING" id="1821621.A8C75_15365"/>
<dbReference type="NCBIfam" id="TIGR01525">
    <property type="entry name" value="ATPase-IB_hvy"/>
    <property type="match status" value="1"/>
</dbReference>
<dbReference type="AlphaFoldDB" id="A0A1A9F1X3"/>
<evidence type="ECO:0000256" key="11">
    <source>
        <dbReference type="ARBA" id="ARBA00022741"/>
    </source>
</evidence>
<evidence type="ECO:0000256" key="16">
    <source>
        <dbReference type="ARBA" id="ARBA00022989"/>
    </source>
</evidence>
<evidence type="ECO:0000313" key="26">
    <source>
        <dbReference type="Proteomes" id="UP000078070"/>
    </source>
</evidence>
<dbReference type="RefSeq" id="WP_067384296.1">
    <property type="nucleotide sequence ID" value="NZ_CP015839.1"/>
</dbReference>
<sequence length="746" mass="79492">MSSIHQFALQGVSCAACVRTIDKALQSEEGIQAFAINFADRSATVQADIEPGRIIDSIRAAGYDAMLVEDENDQEQVRRAEQQHYRKVLHRSLIALALGSAMMVAGLLGWMPDITTTAGRIEALAMGLLTLAVMVFCAGNIYRGGWRSIVQRNLNMDTLIALGTGAAWLYSSILLMVAVIAPELLVAEARHLYYEAAVMILGFILLGQALESRARGQTSDAIRKLLDLQPRTARRVRDGEETEVPVALLVPGDQVRIFPGERIPVDGKVVDGSSRIDESMLTGEPIPVSKAAGDTLVGSTLNGNGSLLMEVTHVGRQTVLAQIVDTVRQAQNSKPALGRLADRIAGIFVPVVIVLALVTGLVWWWFGPEPRYTYALVTLMTVLIVACPCALGLATPMSVMVGVGRAAGRGILIRNGEALQRAQDITTLVLDKTGTITEGHPAVTDVLMLDESRRDELLRWAHVIERRSEHPLAQAMARYTSEQAGTAARGMEPEAFEAVSGAGVQARIDGHDILLGNAAWLAQLGIDYSTLEEKAEHWSAQARSLVFMAVDGQAQALFAVADPVKAGSAEAIAQLRAMGLRVVMLSGDNQRSAEAVGREVGIDQVFAGVRPEQKQAKISELQAAGEIVAMVGDGINDAPALAQADIGYAIGTGTDIAIDTADVTLMSGALSGVVEAIAVSRATVRNIKQNLFGAFVYNSVAIPVAAGLLFPFTGMLLNPAIAGAAMALSSVTVVSNANRLRWIKLY</sequence>
<keyword evidence="14" id="KW-0460">Magnesium</keyword>
<evidence type="ECO:0000256" key="10">
    <source>
        <dbReference type="ARBA" id="ARBA00022737"/>
    </source>
</evidence>
<dbReference type="InterPro" id="IPR006121">
    <property type="entry name" value="HMA_dom"/>
</dbReference>
<evidence type="ECO:0000256" key="6">
    <source>
        <dbReference type="ARBA" id="ARBA00022475"/>
    </source>
</evidence>
<dbReference type="GO" id="GO:0043682">
    <property type="term" value="F:P-type divalent copper transporter activity"/>
    <property type="evidence" value="ECO:0007669"/>
    <property type="project" value="TreeGrafter"/>
</dbReference>
<feature type="transmembrane region" description="Helical" evidence="23">
    <location>
        <begin position="192"/>
        <end position="210"/>
    </location>
</feature>
<dbReference type="Pfam" id="PF00702">
    <property type="entry name" value="Hydrolase"/>
    <property type="match status" value="1"/>
</dbReference>
<evidence type="ECO:0000256" key="8">
    <source>
        <dbReference type="ARBA" id="ARBA00022692"/>
    </source>
</evidence>
<dbReference type="GO" id="GO:0005507">
    <property type="term" value="F:copper ion binding"/>
    <property type="evidence" value="ECO:0007669"/>
    <property type="project" value="TreeGrafter"/>
</dbReference>
<evidence type="ECO:0000256" key="19">
    <source>
        <dbReference type="ARBA" id="ARBA00023136"/>
    </source>
</evidence>
<evidence type="ECO:0000256" key="12">
    <source>
        <dbReference type="ARBA" id="ARBA00022796"/>
    </source>
</evidence>
<accession>A0A1A9F1X3</accession>
<keyword evidence="26" id="KW-1185">Reference proteome</keyword>
<feature type="domain" description="HMA" evidence="24">
    <location>
        <begin position="3"/>
        <end position="66"/>
    </location>
</feature>
<keyword evidence="13 23" id="KW-0067">ATP-binding</keyword>
<evidence type="ECO:0000256" key="22">
    <source>
        <dbReference type="ARBA" id="ARBA00049289"/>
    </source>
</evidence>
<evidence type="ECO:0000256" key="14">
    <source>
        <dbReference type="ARBA" id="ARBA00022842"/>
    </source>
</evidence>
<dbReference type="InterPro" id="IPR059000">
    <property type="entry name" value="ATPase_P-type_domA"/>
</dbReference>
<feature type="transmembrane region" description="Helical" evidence="23">
    <location>
        <begin position="716"/>
        <end position="737"/>
    </location>
</feature>
<name>A0A1A9F1X3_9GAMM</name>
<evidence type="ECO:0000256" key="13">
    <source>
        <dbReference type="ARBA" id="ARBA00022840"/>
    </source>
</evidence>
<dbReference type="InterPro" id="IPR023299">
    <property type="entry name" value="ATPase_P-typ_cyto_dom_N"/>
</dbReference>
<keyword evidence="12" id="KW-0187">Copper transport</keyword>
<dbReference type="Gene3D" id="2.70.150.10">
    <property type="entry name" value="Calcium-transporting ATPase, cytoplasmic transduction domain A"/>
    <property type="match status" value="1"/>
</dbReference>
<dbReference type="PANTHER" id="PTHR43520:SF6">
    <property type="entry name" value="COPPER-EXPORTING P-TYPE ATPASE"/>
    <property type="match status" value="1"/>
</dbReference>
<evidence type="ECO:0000256" key="5">
    <source>
        <dbReference type="ARBA" id="ARBA00022448"/>
    </source>
</evidence>
<evidence type="ECO:0000256" key="17">
    <source>
        <dbReference type="ARBA" id="ARBA00023008"/>
    </source>
</evidence>
<dbReference type="EC" id="7.2.2.8" evidence="3"/>
<keyword evidence="11 23" id="KW-0547">Nucleotide-binding</keyword>
<dbReference type="GO" id="GO:0005886">
    <property type="term" value="C:plasma membrane"/>
    <property type="evidence" value="ECO:0007669"/>
    <property type="project" value="UniProtKB-SubCell"/>
</dbReference>
<evidence type="ECO:0000313" key="25">
    <source>
        <dbReference type="EMBL" id="ANG63723.1"/>
    </source>
</evidence>
<dbReference type="InterPro" id="IPR017969">
    <property type="entry name" value="Heavy-metal-associated_CS"/>
</dbReference>
<dbReference type="Proteomes" id="UP000078070">
    <property type="component" value="Chromosome"/>
</dbReference>
<dbReference type="PROSITE" id="PS50846">
    <property type="entry name" value="HMA_2"/>
    <property type="match status" value="1"/>
</dbReference>
<protein>
    <recommendedName>
        <fullName evidence="4">Copper-exporting P-type ATPase</fullName>
        <ecNumber evidence="3">7.2.2.8</ecNumber>
    </recommendedName>
    <alternativeName>
        <fullName evidence="20">Copper-exporting P-type ATPase A</fullName>
    </alternativeName>
    <alternativeName>
        <fullName evidence="21">Cu(+)-exporting ATPase</fullName>
    </alternativeName>
</protein>
<feature type="transmembrane region" description="Helical" evidence="23">
    <location>
        <begin position="372"/>
        <end position="395"/>
    </location>
</feature>
<keyword evidence="19 23" id="KW-0472">Membrane</keyword>
<dbReference type="InterPro" id="IPR001757">
    <property type="entry name" value="P_typ_ATPase"/>
</dbReference>
<dbReference type="InterPro" id="IPR023214">
    <property type="entry name" value="HAD_sf"/>
</dbReference>
<dbReference type="InterPro" id="IPR036163">
    <property type="entry name" value="HMA_dom_sf"/>
</dbReference>
<evidence type="ECO:0000256" key="2">
    <source>
        <dbReference type="ARBA" id="ARBA00006024"/>
    </source>
</evidence>
<dbReference type="GO" id="GO:0055070">
    <property type="term" value="P:copper ion homeostasis"/>
    <property type="evidence" value="ECO:0007669"/>
    <property type="project" value="TreeGrafter"/>
</dbReference>
<dbReference type="PROSITE" id="PS01047">
    <property type="entry name" value="HMA_1"/>
    <property type="match status" value="1"/>
</dbReference>
<dbReference type="SFLD" id="SFLDG00002">
    <property type="entry name" value="C1.7:_P-type_atpase_like"/>
    <property type="match status" value="1"/>
</dbReference>
<dbReference type="InterPro" id="IPR008250">
    <property type="entry name" value="ATPase_P-typ_transduc_dom_A_sf"/>
</dbReference>
<dbReference type="Gene3D" id="3.40.1110.10">
    <property type="entry name" value="Calcium-transporting ATPase, cytoplasmic domain N"/>
    <property type="match status" value="1"/>
</dbReference>
<keyword evidence="16 23" id="KW-1133">Transmembrane helix</keyword>
<organism evidence="25 26">
    <name type="scientific">Marinobacterium aestuarii</name>
    <dbReference type="NCBI Taxonomy" id="1821621"/>
    <lineage>
        <taxon>Bacteria</taxon>
        <taxon>Pseudomonadati</taxon>
        <taxon>Pseudomonadota</taxon>
        <taxon>Gammaproteobacteria</taxon>
        <taxon>Oceanospirillales</taxon>
        <taxon>Oceanospirillaceae</taxon>
        <taxon>Marinobacterium</taxon>
    </lineage>
</organism>
<evidence type="ECO:0000256" key="15">
    <source>
        <dbReference type="ARBA" id="ARBA00022967"/>
    </source>
</evidence>
<keyword evidence="15" id="KW-1278">Translocase</keyword>
<comment type="similarity">
    <text evidence="2 23">Belongs to the cation transport ATPase (P-type) (TC 3.A.3) family. Type IB subfamily.</text>
</comment>
<dbReference type="PROSITE" id="PS00154">
    <property type="entry name" value="ATPASE_E1_E2"/>
    <property type="match status" value="1"/>
</dbReference>
<dbReference type="InterPro" id="IPR044492">
    <property type="entry name" value="P_typ_ATPase_HD_dom"/>
</dbReference>
<dbReference type="PRINTS" id="PR00943">
    <property type="entry name" value="CUATPASE"/>
</dbReference>
<evidence type="ECO:0000256" key="18">
    <source>
        <dbReference type="ARBA" id="ARBA00023065"/>
    </source>
</evidence>
<gene>
    <name evidence="25" type="ORF">A8C75_15365</name>
</gene>
<dbReference type="CDD" id="cd02094">
    <property type="entry name" value="P-type_ATPase_Cu-like"/>
    <property type="match status" value="1"/>
</dbReference>
<dbReference type="GO" id="GO:0060003">
    <property type="term" value="P:copper ion export"/>
    <property type="evidence" value="ECO:0007669"/>
    <property type="project" value="UniProtKB-ARBA"/>
</dbReference>
<dbReference type="Pfam" id="PF00403">
    <property type="entry name" value="HMA"/>
    <property type="match status" value="1"/>
</dbReference>
<keyword evidence="6 23" id="KW-1003">Cell membrane</keyword>
<dbReference type="SUPFAM" id="SSF81665">
    <property type="entry name" value="Calcium ATPase, transmembrane domain M"/>
    <property type="match status" value="1"/>
</dbReference>
<feature type="transmembrane region" description="Helical" evidence="23">
    <location>
        <begin position="691"/>
        <end position="710"/>
    </location>
</feature>
<reference evidence="26" key="1">
    <citation type="submission" date="2016-05" db="EMBL/GenBank/DDBJ databases">
        <authorList>
            <person name="Baek K."/>
            <person name="Yang S.-J."/>
        </authorList>
    </citation>
    <scope>NUCLEOTIDE SEQUENCE [LARGE SCALE GENOMIC DNA]</scope>
    <source>
        <strain evidence="26">ST58-10</strain>
    </source>
</reference>
<dbReference type="GO" id="GO:0140581">
    <property type="term" value="F:P-type monovalent copper transporter activity"/>
    <property type="evidence" value="ECO:0007669"/>
    <property type="project" value="UniProtKB-EC"/>
</dbReference>
<dbReference type="Gene3D" id="3.40.50.1000">
    <property type="entry name" value="HAD superfamily/HAD-like"/>
    <property type="match status" value="1"/>
</dbReference>
<dbReference type="FunFam" id="2.70.150.10:FF:000020">
    <property type="entry name" value="Copper-exporting P-type ATPase A"/>
    <property type="match status" value="1"/>
</dbReference>
<keyword evidence="7" id="KW-0597">Phosphoprotein</keyword>
<keyword evidence="9 23" id="KW-0479">Metal-binding</keyword>
<dbReference type="KEGG" id="mars:A8C75_15365"/>
<comment type="catalytic activity">
    <reaction evidence="22">
        <text>Cu(+)(in) + ATP + H2O = Cu(+)(out) + ADP + phosphate + H(+)</text>
        <dbReference type="Rhea" id="RHEA:25792"/>
        <dbReference type="ChEBI" id="CHEBI:15377"/>
        <dbReference type="ChEBI" id="CHEBI:15378"/>
        <dbReference type="ChEBI" id="CHEBI:30616"/>
        <dbReference type="ChEBI" id="CHEBI:43474"/>
        <dbReference type="ChEBI" id="CHEBI:49552"/>
        <dbReference type="ChEBI" id="CHEBI:456216"/>
        <dbReference type="EC" id="7.2.2.8"/>
    </reaction>
</comment>
<comment type="subcellular location">
    <subcellularLocation>
        <location evidence="1">Cell membrane</location>
        <topology evidence="1">Multi-pass membrane protein</topology>
    </subcellularLocation>
</comment>
<evidence type="ECO:0000256" key="7">
    <source>
        <dbReference type="ARBA" id="ARBA00022553"/>
    </source>
</evidence>
<dbReference type="GO" id="GO:0016887">
    <property type="term" value="F:ATP hydrolysis activity"/>
    <property type="evidence" value="ECO:0007669"/>
    <property type="project" value="InterPro"/>
</dbReference>
<dbReference type="GO" id="GO:0005524">
    <property type="term" value="F:ATP binding"/>
    <property type="evidence" value="ECO:0007669"/>
    <property type="project" value="UniProtKB-UniRule"/>
</dbReference>
<keyword evidence="5" id="KW-0813">Transport</keyword>
<dbReference type="InterPro" id="IPR036412">
    <property type="entry name" value="HAD-like_sf"/>
</dbReference>
<dbReference type="Pfam" id="PF00122">
    <property type="entry name" value="E1-E2_ATPase"/>
    <property type="match status" value="1"/>
</dbReference>
<dbReference type="SUPFAM" id="SSF55008">
    <property type="entry name" value="HMA, heavy metal-associated domain"/>
    <property type="match status" value="1"/>
</dbReference>
<evidence type="ECO:0000256" key="20">
    <source>
        <dbReference type="ARBA" id="ARBA00029719"/>
    </source>
</evidence>
<feature type="transmembrane region" description="Helical" evidence="23">
    <location>
        <begin position="344"/>
        <end position="366"/>
    </location>
</feature>
<evidence type="ECO:0000256" key="4">
    <source>
        <dbReference type="ARBA" id="ARBA00015102"/>
    </source>
</evidence>
<dbReference type="SFLD" id="SFLDS00003">
    <property type="entry name" value="Haloacid_Dehalogenase"/>
    <property type="match status" value="1"/>
</dbReference>
<feature type="transmembrane region" description="Helical" evidence="23">
    <location>
        <begin position="154"/>
        <end position="180"/>
    </location>
</feature>
<dbReference type="SUPFAM" id="SSF56784">
    <property type="entry name" value="HAD-like"/>
    <property type="match status" value="1"/>
</dbReference>
<feature type="transmembrane region" description="Helical" evidence="23">
    <location>
        <begin position="123"/>
        <end position="142"/>
    </location>
</feature>
<dbReference type="Gene3D" id="3.30.70.100">
    <property type="match status" value="1"/>
</dbReference>
<keyword evidence="18" id="KW-0406">Ion transport</keyword>
<evidence type="ECO:0000259" key="24">
    <source>
        <dbReference type="PROSITE" id="PS50846"/>
    </source>
</evidence>
<keyword evidence="8 23" id="KW-0812">Transmembrane</keyword>
<dbReference type="SFLD" id="SFLDF00027">
    <property type="entry name" value="p-type_atpase"/>
    <property type="match status" value="1"/>
</dbReference>
<dbReference type="EMBL" id="CP015839">
    <property type="protein sequence ID" value="ANG63723.1"/>
    <property type="molecule type" value="Genomic_DNA"/>
</dbReference>
<evidence type="ECO:0000256" key="21">
    <source>
        <dbReference type="ARBA" id="ARBA00033239"/>
    </source>
</evidence>
<dbReference type="PRINTS" id="PR00119">
    <property type="entry name" value="CATATPASE"/>
</dbReference>
<dbReference type="NCBIfam" id="TIGR01511">
    <property type="entry name" value="ATPase-IB1_Cu"/>
    <property type="match status" value="1"/>
</dbReference>
<dbReference type="InterPro" id="IPR018303">
    <property type="entry name" value="ATPase_P-typ_P_site"/>
</dbReference>
<dbReference type="SUPFAM" id="SSF81653">
    <property type="entry name" value="Calcium ATPase, transduction domain A"/>
    <property type="match status" value="1"/>
</dbReference>
<dbReference type="InterPro" id="IPR023298">
    <property type="entry name" value="ATPase_P-typ_TM_dom_sf"/>
</dbReference>